<sequence length="353" mass="39665">MTSTEILSNPGPNDIESKPGKPDRPGAESHPSTGPDSTVQLNKNQVPVYEKTDYWKFIKEKKYWPWWGVLAVIAVLVILMTVYHRNIVDWLHPVSARIRALSWGWVIPILILIALSVPPLFGHEIIIVLCGAVYGLWIGFGIVAAGTFIGEIMTYFLFLTVLRKRAEKLEQKNLDYAALARITREGGFWIVFIVRLSVIPGHLSTAVFSVCGISFWIFALASLITLPKQIVIVYLGVILGNENGGKTVSDIVLGITFLITVVAGIYIWWRLQKVRKIMISEATIIDKNDETAPRKLSEGEREENLEAAAAENEIRVQENVHDHQHHSANNGERPELSRAQRSEDDVQRYSSFV</sequence>
<feature type="compositionally biased region" description="Basic and acidic residues" evidence="10">
    <location>
        <begin position="332"/>
        <end position="347"/>
    </location>
</feature>
<feature type="region of interest" description="Disordered" evidence="10">
    <location>
        <begin position="1"/>
        <end position="40"/>
    </location>
</feature>
<dbReference type="PANTHER" id="PTHR47549">
    <property type="entry name" value="GOLGI APPARATUS MEMBRANE PROTEIN TVP38-RELATED"/>
    <property type="match status" value="1"/>
</dbReference>
<comment type="similarity">
    <text evidence="3">Belongs to the TVP38/TMEM64 family.</text>
</comment>
<accession>A0AAV9X114</accession>
<keyword evidence="14" id="KW-1185">Reference proteome</keyword>
<evidence type="ECO:0000256" key="4">
    <source>
        <dbReference type="ARBA" id="ARBA00013533"/>
    </source>
</evidence>
<feature type="transmembrane region" description="Helical" evidence="11">
    <location>
        <begin position="251"/>
        <end position="269"/>
    </location>
</feature>
<protein>
    <recommendedName>
        <fullName evidence="4">Golgi apparatus membrane protein TVP38</fullName>
    </recommendedName>
    <alternativeName>
        <fullName evidence="5">Golgi apparatus membrane protein tvp38</fullName>
    </alternativeName>
</protein>
<dbReference type="EMBL" id="JAVHJO010000012">
    <property type="protein sequence ID" value="KAK6532125.1"/>
    <property type="molecule type" value="Genomic_DNA"/>
</dbReference>
<comment type="caution">
    <text evidence="13">The sequence shown here is derived from an EMBL/GenBank/DDBJ whole genome shotgun (WGS) entry which is preliminary data.</text>
</comment>
<dbReference type="AlphaFoldDB" id="A0AAV9X114"/>
<evidence type="ECO:0000313" key="13">
    <source>
        <dbReference type="EMBL" id="KAK6532125.1"/>
    </source>
</evidence>
<feature type="transmembrane region" description="Helical" evidence="11">
    <location>
        <begin position="103"/>
        <end position="121"/>
    </location>
</feature>
<evidence type="ECO:0000313" key="14">
    <source>
        <dbReference type="Proteomes" id="UP001365542"/>
    </source>
</evidence>
<gene>
    <name evidence="13" type="primary">TVP38_3</name>
    <name evidence="13" type="ORF">TWF694_003286</name>
</gene>
<feature type="transmembrane region" description="Helical" evidence="11">
    <location>
        <begin position="215"/>
        <end position="239"/>
    </location>
</feature>
<evidence type="ECO:0000256" key="2">
    <source>
        <dbReference type="ARBA" id="ARBA00004653"/>
    </source>
</evidence>
<dbReference type="PANTHER" id="PTHR47549:SF2">
    <property type="entry name" value="GOLGI APPARATUS MEMBRANE PROTEIN TVP38"/>
    <property type="match status" value="1"/>
</dbReference>
<feature type="region of interest" description="Disordered" evidence="10">
    <location>
        <begin position="316"/>
        <end position="353"/>
    </location>
</feature>
<dbReference type="InterPro" id="IPR032816">
    <property type="entry name" value="VTT_dom"/>
</dbReference>
<evidence type="ECO:0000256" key="6">
    <source>
        <dbReference type="ARBA" id="ARBA00022692"/>
    </source>
</evidence>
<reference evidence="13 14" key="1">
    <citation type="submission" date="2019-10" db="EMBL/GenBank/DDBJ databases">
        <authorList>
            <person name="Palmer J.M."/>
        </authorList>
    </citation>
    <scope>NUCLEOTIDE SEQUENCE [LARGE SCALE GENOMIC DNA]</scope>
    <source>
        <strain evidence="13 14">TWF694</strain>
    </source>
</reference>
<feature type="transmembrane region" description="Helical" evidence="11">
    <location>
        <begin position="188"/>
        <end position="208"/>
    </location>
</feature>
<feature type="transmembrane region" description="Helical" evidence="11">
    <location>
        <begin position="64"/>
        <end position="83"/>
    </location>
</feature>
<evidence type="ECO:0000256" key="10">
    <source>
        <dbReference type="SAM" id="MobiDB-lite"/>
    </source>
</evidence>
<dbReference type="Pfam" id="PF09335">
    <property type="entry name" value="VTT_dom"/>
    <property type="match status" value="1"/>
</dbReference>
<keyword evidence="6 11" id="KW-0812">Transmembrane</keyword>
<keyword evidence="8" id="KW-0333">Golgi apparatus</keyword>
<feature type="compositionally biased region" description="Polar residues" evidence="10">
    <location>
        <begin position="30"/>
        <end position="40"/>
    </location>
</feature>
<proteinExistence type="inferred from homology"/>
<evidence type="ECO:0000256" key="5">
    <source>
        <dbReference type="ARBA" id="ARBA00020673"/>
    </source>
</evidence>
<dbReference type="Proteomes" id="UP001365542">
    <property type="component" value="Unassembled WGS sequence"/>
</dbReference>
<organism evidence="13 14">
    <name type="scientific">Orbilia ellipsospora</name>
    <dbReference type="NCBI Taxonomy" id="2528407"/>
    <lineage>
        <taxon>Eukaryota</taxon>
        <taxon>Fungi</taxon>
        <taxon>Dikarya</taxon>
        <taxon>Ascomycota</taxon>
        <taxon>Pezizomycotina</taxon>
        <taxon>Orbiliomycetes</taxon>
        <taxon>Orbiliales</taxon>
        <taxon>Orbiliaceae</taxon>
        <taxon>Orbilia</taxon>
    </lineage>
</organism>
<comment type="subcellular location">
    <subcellularLocation>
        <location evidence="2">Golgi apparatus membrane</location>
        <topology evidence="2">Multi-pass membrane protein</topology>
    </subcellularLocation>
</comment>
<evidence type="ECO:0000256" key="1">
    <source>
        <dbReference type="ARBA" id="ARBA00002978"/>
    </source>
</evidence>
<feature type="transmembrane region" description="Helical" evidence="11">
    <location>
        <begin position="133"/>
        <end position="158"/>
    </location>
</feature>
<evidence type="ECO:0000256" key="7">
    <source>
        <dbReference type="ARBA" id="ARBA00022989"/>
    </source>
</evidence>
<name>A0AAV9X114_9PEZI</name>
<feature type="compositionally biased region" description="Polar residues" evidence="10">
    <location>
        <begin position="1"/>
        <end position="11"/>
    </location>
</feature>
<evidence type="ECO:0000256" key="8">
    <source>
        <dbReference type="ARBA" id="ARBA00023034"/>
    </source>
</evidence>
<keyword evidence="9 11" id="KW-0472">Membrane</keyword>
<evidence type="ECO:0000256" key="9">
    <source>
        <dbReference type="ARBA" id="ARBA00023136"/>
    </source>
</evidence>
<evidence type="ECO:0000259" key="12">
    <source>
        <dbReference type="Pfam" id="PF09335"/>
    </source>
</evidence>
<evidence type="ECO:0000256" key="11">
    <source>
        <dbReference type="SAM" id="Phobius"/>
    </source>
</evidence>
<keyword evidence="7 11" id="KW-1133">Transmembrane helix</keyword>
<comment type="function">
    <text evidence="1">Golgi membrane protein involved in vesicular trafficking and spindle migration.</text>
</comment>
<evidence type="ECO:0000256" key="3">
    <source>
        <dbReference type="ARBA" id="ARBA00008640"/>
    </source>
</evidence>
<feature type="compositionally biased region" description="Basic and acidic residues" evidence="10">
    <location>
        <begin position="15"/>
        <end position="27"/>
    </location>
</feature>
<dbReference type="InterPro" id="IPR051076">
    <property type="entry name" value="Golgi_membrane_TVP38/TMEM64"/>
</dbReference>
<feature type="domain" description="VTT" evidence="12">
    <location>
        <begin position="123"/>
        <end position="236"/>
    </location>
</feature>
<dbReference type="GO" id="GO:0000139">
    <property type="term" value="C:Golgi membrane"/>
    <property type="evidence" value="ECO:0007669"/>
    <property type="project" value="UniProtKB-SubCell"/>
</dbReference>